<keyword evidence="2" id="KW-1185">Reference proteome</keyword>
<proteinExistence type="predicted"/>
<accession>A0A0D3CC62</accession>
<reference evidence="1 2" key="1">
    <citation type="journal article" date="2014" name="Genome Biol.">
        <title>Transcriptome and methylome profiling reveals relics of genome dominance in the mesopolyploid Brassica oleracea.</title>
        <authorList>
            <person name="Parkin I.A."/>
            <person name="Koh C."/>
            <person name="Tang H."/>
            <person name="Robinson S.J."/>
            <person name="Kagale S."/>
            <person name="Clarke W.E."/>
            <person name="Town C.D."/>
            <person name="Nixon J."/>
            <person name="Krishnakumar V."/>
            <person name="Bidwell S.L."/>
            <person name="Denoeud F."/>
            <person name="Belcram H."/>
            <person name="Links M.G."/>
            <person name="Just J."/>
            <person name="Clarke C."/>
            <person name="Bender T."/>
            <person name="Huebert T."/>
            <person name="Mason A.S."/>
            <person name="Pires J.C."/>
            <person name="Barker G."/>
            <person name="Moore J."/>
            <person name="Walley P.G."/>
            <person name="Manoli S."/>
            <person name="Batley J."/>
            <person name="Edwards D."/>
            <person name="Nelson M.N."/>
            <person name="Wang X."/>
            <person name="Paterson A.H."/>
            <person name="King G."/>
            <person name="Bancroft I."/>
            <person name="Chalhoub B."/>
            <person name="Sharpe A.G."/>
        </authorList>
    </citation>
    <scope>NUCLEOTIDE SEQUENCE</scope>
    <source>
        <strain evidence="1 2">cv. TO1000</strain>
    </source>
</reference>
<dbReference type="AlphaFoldDB" id="A0A0D3CC62"/>
<dbReference type="Proteomes" id="UP000032141">
    <property type="component" value="Chromosome C5"/>
</dbReference>
<dbReference type="GO" id="GO:0051087">
    <property type="term" value="F:protein-folding chaperone binding"/>
    <property type="evidence" value="ECO:0007669"/>
    <property type="project" value="InterPro"/>
</dbReference>
<dbReference type="eggNOG" id="KOG4361">
    <property type="taxonomic scope" value="Eukaryota"/>
</dbReference>
<dbReference type="EnsemblPlants" id="Bo5g034680.1">
    <property type="protein sequence ID" value="Bo5g034680.1"/>
    <property type="gene ID" value="Bo5g034680"/>
</dbReference>
<dbReference type="InterPro" id="IPR036533">
    <property type="entry name" value="BAG_dom_sf"/>
</dbReference>
<sequence>MFCFLLVKPPRIPGQISELSRCNTSPISQCAAFHLRLFLISNRSHSVNRANQYRRVTIDFFQLTEQLTLQAEQAARATEQTARATEQVTGRSRWIAMEQETERVKREISKEIATVQALTWEADRLSHMVLAFEVSVNGEMEVAVEEADMTAWLLMWLLLKFNGIKAEGKCRVQ</sequence>
<dbReference type="STRING" id="109376.A0A0D3CC62"/>
<organism evidence="1 2">
    <name type="scientific">Brassica oleracea var. oleracea</name>
    <dbReference type="NCBI Taxonomy" id="109376"/>
    <lineage>
        <taxon>Eukaryota</taxon>
        <taxon>Viridiplantae</taxon>
        <taxon>Streptophyta</taxon>
        <taxon>Embryophyta</taxon>
        <taxon>Tracheophyta</taxon>
        <taxon>Spermatophyta</taxon>
        <taxon>Magnoliopsida</taxon>
        <taxon>eudicotyledons</taxon>
        <taxon>Gunneridae</taxon>
        <taxon>Pentapetalae</taxon>
        <taxon>rosids</taxon>
        <taxon>malvids</taxon>
        <taxon>Brassicales</taxon>
        <taxon>Brassicaceae</taxon>
        <taxon>Brassiceae</taxon>
        <taxon>Brassica</taxon>
    </lineage>
</organism>
<dbReference type="Gramene" id="Bo5g034680.1">
    <property type="protein sequence ID" value="Bo5g034680.1"/>
    <property type="gene ID" value="Bo5g034680"/>
</dbReference>
<evidence type="ECO:0000313" key="2">
    <source>
        <dbReference type="Proteomes" id="UP000032141"/>
    </source>
</evidence>
<reference evidence="1" key="2">
    <citation type="submission" date="2015-03" db="UniProtKB">
        <authorList>
            <consortium name="EnsemblPlants"/>
        </authorList>
    </citation>
    <scope>IDENTIFICATION</scope>
</reference>
<dbReference type="Gene3D" id="1.20.58.120">
    <property type="entry name" value="BAG domain"/>
    <property type="match status" value="1"/>
</dbReference>
<name>A0A0D3CC62_BRAOL</name>
<dbReference type="HOGENOM" id="CLU_1549753_0_0_1"/>
<protein>
    <submittedName>
        <fullName evidence="1">Uncharacterized protein</fullName>
    </submittedName>
</protein>
<evidence type="ECO:0000313" key="1">
    <source>
        <dbReference type="EnsemblPlants" id="Bo5g034680.1"/>
    </source>
</evidence>